<dbReference type="eggNOG" id="COG0278">
    <property type="taxonomic scope" value="Bacteria"/>
</dbReference>
<evidence type="ECO:0000256" key="4">
    <source>
        <dbReference type="ARBA" id="ARBA00023014"/>
    </source>
</evidence>
<dbReference type="eggNOG" id="COG0607">
    <property type="taxonomic scope" value="Bacteria"/>
</dbReference>
<dbReference type="GO" id="GO:0046872">
    <property type="term" value="F:metal ion binding"/>
    <property type="evidence" value="ECO:0007669"/>
    <property type="project" value="UniProtKB-KW"/>
</dbReference>
<name>A6GID3_9BACT</name>
<sequence>MASTLDDATRKTLQDLVTRERVVLFMKGNRRSPQCGFSAAVVETLDLWLDSYHTVDVLADEAIREGVKLFSEWPTIPQLYVGGEFLGGADIIRELEDTGELPKALGVPDTLEPPQITICAGAAAQIKAAFDSPEVDEADQLRLAIDARYHNDLSIGPRRPGDVAVESQGLTLLLDRRSARRARGLSIDFVDGPDGTGFKIDNPNAPASVQSISAKELQARMDAAEDEGMEFHLLDVRTPAERELAVVEGSVLLDGERAAALEDLPRDTPLYFMCHHGMRSMRAAEHFASVGFRQVFNVTGGIAAWSSEVDPKVPQY</sequence>
<organism evidence="7 8">
    <name type="scientific">Plesiocystis pacifica SIR-1</name>
    <dbReference type="NCBI Taxonomy" id="391625"/>
    <lineage>
        <taxon>Bacteria</taxon>
        <taxon>Pseudomonadati</taxon>
        <taxon>Myxococcota</taxon>
        <taxon>Polyangia</taxon>
        <taxon>Nannocystales</taxon>
        <taxon>Nannocystaceae</taxon>
        <taxon>Plesiocystis</taxon>
    </lineage>
</organism>
<dbReference type="SUPFAM" id="SSF89360">
    <property type="entry name" value="HesB-like domain"/>
    <property type="match status" value="1"/>
</dbReference>
<dbReference type="RefSeq" id="WP_006976469.1">
    <property type="nucleotide sequence ID" value="NZ_ABCS01000134.1"/>
</dbReference>
<dbReference type="InterPro" id="IPR001763">
    <property type="entry name" value="Rhodanese-like_dom"/>
</dbReference>
<dbReference type="Gene3D" id="3.40.30.10">
    <property type="entry name" value="Glutaredoxin"/>
    <property type="match status" value="1"/>
</dbReference>
<dbReference type="PROSITE" id="PS50206">
    <property type="entry name" value="RHODANESE_3"/>
    <property type="match status" value="1"/>
</dbReference>
<gene>
    <name evidence="7" type="ORF">PPSIR1_29760</name>
</gene>
<keyword evidence="3" id="KW-0408">Iron</keyword>
<dbReference type="PANTHER" id="PTHR10293">
    <property type="entry name" value="GLUTAREDOXIN FAMILY MEMBER"/>
    <property type="match status" value="1"/>
</dbReference>
<keyword evidence="2" id="KW-0479">Metal-binding</keyword>
<dbReference type="EMBL" id="ABCS01000134">
    <property type="protein sequence ID" value="EDM74386.1"/>
    <property type="molecule type" value="Genomic_DNA"/>
</dbReference>
<dbReference type="SMART" id="SM00450">
    <property type="entry name" value="RHOD"/>
    <property type="match status" value="1"/>
</dbReference>
<dbReference type="Gene3D" id="2.60.300.12">
    <property type="entry name" value="HesB-like domain"/>
    <property type="match status" value="1"/>
</dbReference>
<dbReference type="InterPro" id="IPR036873">
    <property type="entry name" value="Rhodanese-like_dom_sf"/>
</dbReference>
<dbReference type="Pfam" id="PF00462">
    <property type="entry name" value="Glutaredoxin"/>
    <property type="match status" value="1"/>
</dbReference>
<dbReference type="STRING" id="391625.PPSIR1_29760"/>
<dbReference type="PANTHER" id="PTHR10293:SF16">
    <property type="entry name" value="GLUTAREDOXIN-RELATED PROTEIN 5, MITOCHONDRIAL"/>
    <property type="match status" value="1"/>
</dbReference>
<dbReference type="Pfam" id="PF00581">
    <property type="entry name" value="Rhodanese"/>
    <property type="match status" value="1"/>
</dbReference>
<keyword evidence="4" id="KW-0411">Iron-sulfur</keyword>
<keyword evidence="5" id="KW-0676">Redox-active center</keyword>
<protein>
    <submittedName>
        <fullName evidence="7">Glutaredoxin-like protein</fullName>
    </submittedName>
</protein>
<reference evidence="7 8" key="1">
    <citation type="submission" date="2007-06" db="EMBL/GenBank/DDBJ databases">
        <authorList>
            <person name="Shimkets L."/>
            <person name="Ferriera S."/>
            <person name="Johnson J."/>
            <person name="Kravitz S."/>
            <person name="Beeson K."/>
            <person name="Sutton G."/>
            <person name="Rogers Y.-H."/>
            <person name="Friedman R."/>
            <person name="Frazier M."/>
            <person name="Venter J.C."/>
        </authorList>
    </citation>
    <scope>NUCLEOTIDE SEQUENCE [LARGE SCALE GENOMIC DNA]</scope>
    <source>
        <strain evidence="7 8">SIR-1</strain>
    </source>
</reference>
<dbReference type="CDD" id="cd03028">
    <property type="entry name" value="GRX_PICOT_like"/>
    <property type="match status" value="1"/>
</dbReference>
<evidence type="ECO:0000256" key="2">
    <source>
        <dbReference type="ARBA" id="ARBA00022723"/>
    </source>
</evidence>
<dbReference type="eggNOG" id="COG0316">
    <property type="taxonomic scope" value="Bacteria"/>
</dbReference>
<keyword evidence="8" id="KW-1185">Reference proteome</keyword>
<dbReference type="AlphaFoldDB" id="A6GID3"/>
<evidence type="ECO:0000313" key="8">
    <source>
        <dbReference type="Proteomes" id="UP000005801"/>
    </source>
</evidence>
<dbReference type="Gene3D" id="3.40.250.10">
    <property type="entry name" value="Rhodanese-like domain"/>
    <property type="match status" value="1"/>
</dbReference>
<evidence type="ECO:0000259" key="6">
    <source>
        <dbReference type="PROSITE" id="PS50206"/>
    </source>
</evidence>
<dbReference type="InterPro" id="IPR004480">
    <property type="entry name" value="Monothiol_GRX-rel"/>
</dbReference>
<keyword evidence="1" id="KW-0001">2Fe-2S</keyword>
<dbReference type="SUPFAM" id="SSF52821">
    <property type="entry name" value="Rhodanese/Cell cycle control phosphatase"/>
    <property type="match status" value="1"/>
</dbReference>
<dbReference type="InterPro" id="IPR033658">
    <property type="entry name" value="GRX_PICOT-like"/>
</dbReference>
<dbReference type="PROSITE" id="PS51354">
    <property type="entry name" value="GLUTAREDOXIN_2"/>
    <property type="match status" value="1"/>
</dbReference>
<evidence type="ECO:0000313" key="7">
    <source>
        <dbReference type="EMBL" id="EDM74386.1"/>
    </source>
</evidence>
<dbReference type="SUPFAM" id="SSF52833">
    <property type="entry name" value="Thioredoxin-like"/>
    <property type="match status" value="1"/>
</dbReference>
<accession>A6GID3</accession>
<evidence type="ECO:0000256" key="5">
    <source>
        <dbReference type="ARBA" id="ARBA00023284"/>
    </source>
</evidence>
<dbReference type="InterPro" id="IPR036249">
    <property type="entry name" value="Thioredoxin-like_sf"/>
</dbReference>
<evidence type="ECO:0000256" key="3">
    <source>
        <dbReference type="ARBA" id="ARBA00023004"/>
    </source>
</evidence>
<proteinExistence type="predicted"/>
<evidence type="ECO:0000256" key="1">
    <source>
        <dbReference type="ARBA" id="ARBA00022714"/>
    </source>
</evidence>
<comment type="caution">
    <text evidence="7">The sequence shown here is derived from an EMBL/GenBank/DDBJ whole genome shotgun (WGS) entry which is preliminary data.</text>
</comment>
<dbReference type="InterPro" id="IPR002109">
    <property type="entry name" value="Glutaredoxin"/>
</dbReference>
<feature type="domain" description="Rhodanese" evidence="6">
    <location>
        <begin position="227"/>
        <end position="314"/>
    </location>
</feature>
<dbReference type="GO" id="GO:0051537">
    <property type="term" value="F:2 iron, 2 sulfur cluster binding"/>
    <property type="evidence" value="ECO:0007669"/>
    <property type="project" value="UniProtKB-KW"/>
</dbReference>
<dbReference type="Proteomes" id="UP000005801">
    <property type="component" value="Unassembled WGS sequence"/>
</dbReference>
<dbReference type="InterPro" id="IPR035903">
    <property type="entry name" value="HesB-like_dom_sf"/>
</dbReference>